<name>A0A382XNU4_9ZZZZ</name>
<gene>
    <name evidence="2" type="ORF">METZ01_LOCUS425139</name>
</gene>
<reference evidence="2" key="1">
    <citation type="submission" date="2018-05" db="EMBL/GenBank/DDBJ databases">
        <authorList>
            <person name="Lanie J.A."/>
            <person name="Ng W.-L."/>
            <person name="Kazmierczak K.M."/>
            <person name="Andrzejewski T.M."/>
            <person name="Davidsen T.M."/>
            <person name="Wayne K.J."/>
            <person name="Tettelin H."/>
            <person name="Glass J.I."/>
            <person name="Rusch D."/>
            <person name="Podicherti R."/>
            <person name="Tsui H.-C.T."/>
            <person name="Winkler M.E."/>
        </authorList>
    </citation>
    <scope>NUCLEOTIDE SEQUENCE</scope>
</reference>
<dbReference type="PANTHER" id="PTHR31373">
    <property type="entry name" value="OS06G0652100 PROTEIN"/>
    <property type="match status" value="1"/>
</dbReference>
<feature type="domain" description="DUF7788" evidence="1">
    <location>
        <begin position="46"/>
        <end position="219"/>
    </location>
</feature>
<evidence type="ECO:0000313" key="2">
    <source>
        <dbReference type="EMBL" id="SVD72285.1"/>
    </source>
</evidence>
<dbReference type="SUPFAM" id="SSF53300">
    <property type="entry name" value="vWA-like"/>
    <property type="match status" value="1"/>
</dbReference>
<organism evidence="2">
    <name type="scientific">marine metagenome</name>
    <dbReference type="NCBI Taxonomy" id="408172"/>
    <lineage>
        <taxon>unclassified sequences</taxon>
        <taxon>metagenomes</taxon>
        <taxon>ecological metagenomes</taxon>
    </lineage>
</organism>
<dbReference type="InterPro" id="IPR011205">
    <property type="entry name" value="UCP015417_vWA"/>
</dbReference>
<dbReference type="EMBL" id="UINC01168971">
    <property type="protein sequence ID" value="SVD72285.1"/>
    <property type="molecule type" value="Genomic_DNA"/>
</dbReference>
<protein>
    <recommendedName>
        <fullName evidence="1">DUF7788 domain-containing protein</fullName>
    </recommendedName>
</protein>
<dbReference type="InterPro" id="IPR036465">
    <property type="entry name" value="vWFA_dom_sf"/>
</dbReference>
<dbReference type="AlphaFoldDB" id="A0A382XNU4"/>
<evidence type="ECO:0000259" key="1">
    <source>
        <dbReference type="Pfam" id="PF25043"/>
    </source>
</evidence>
<sequence length="250" mass="28243">KNTTASVSATYPHQIFGVMDQDEKLAEKMWRDLPDFIETEEIILPMIDVSGSMYGGALQVAISLGMYLAQRNKSHFVNTFLTFSENPQFVRIPSNPGVTLAEKFQTINSSEWGMNTNFEKAYTKILELATKHDVDPKSMPTMLLCLSDMQFDDSGNRNLHLDNIKDEYRSAGYELPKLVFWDLEAHAGQPAECSDENVAMISGFSPAIMKAVLNAEEFNPIDVMLEALEPIKLDYTNLKPELEIDYNKEI</sequence>
<dbReference type="Pfam" id="PF25043">
    <property type="entry name" value="DUF7788"/>
    <property type="match status" value="1"/>
</dbReference>
<accession>A0A382XNU4</accession>
<feature type="non-terminal residue" evidence="2">
    <location>
        <position position="1"/>
    </location>
</feature>
<dbReference type="InterPro" id="IPR056690">
    <property type="entry name" value="DUF7788"/>
</dbReference>
<proteinExistence type="predicted"/>
<dbReference type="PANTHER" id="PTHR31373:SF27">
    <property type="entry name" value="TROVE DOMAIN-CONTAINING PROTEIN"/>
    <property type="match status" value="1"/>
</dbReference>
<dbReference type="Gene3D" id="3.40.50.410">
    <property type="entry name" value="von Willebrand factor, type A domain"/>
    <property type="match status" value="1"/>
</dbReference>